<reference evidence="5" key="1">
    <citation type="journal article" date="2020" name="Stud. Mycol.">
        <title>101 Dothideomycetes genomes: a test case for predicting lifestyles and emergence of pathogens.</title>
        <authorList>
            <person name="Haridas S."/>
            <person name="Albert R."/>
            <person name="Binder M."/>
            <person name="Bloem J."/>
            <person name="Labutti K."/>
            <person name="Salamov A."/>
            <person name="Andreopoulos B."/>
            <person name="Baker S."/>
            <person name="Barry K."/>
            <person name="Bills G."/>
            <person name="Bluhm B."/>
            <person name="Cannon C."/>
            <person name="Castanera R."/>
            <person name="Culley D."/>
            <person name="Daum C."/>
            <person name="Ezra D."/>
            <person name="Gonzalez J."/>
            <person name="Henrissat B."/>
            <person name="Kuo A."/>
            <person name="Liang C."/>
            <person name="Lipzen A."/>
            <person name="Lutzoni F."/>
            <person name="Magnuson J."/>
            <person name="Mondo S."/>
            <person name="Nolan M."/>
            <person name="Ohm R."/>
            <person name="Pangilinan J."/>
            <person name="Park H.-J."/>
            <person name="Ramirez L."/>
            <person name="Alfaro M."/>
            <person name="Sun H."/>
            <person name="Tritt A."/>
            <person name="Yoshinaga Y."/>
            <person name="Zwiers L.-H."/>
            <person name="Turgeon B."/>
            <person name="Goodwin S."/>
            <person name="Spatafora J."/>
            <person name="Crous P."/>
            <person name="Grigoriev I."/>
        </authorList>
    </citation>
    <scope>NUCLEOTIDE SEQUENCE</scope>
    <source>
        <strain evidence="5">CBS 260.36</strain>
    </source>
</reference>
<evidence type="ECO:0000256" key="3">
    <source>
        <dbReference type="ARBA" id="ARBA00022827"/>
    </source>
</evidence>
<dbReference type="Proteomes" id="UP000799439">
    <property type="component" value="Unassembled WGS sequence"/>
</dbReference>
<dbReference type="InterPro" id="IPR020946">
    <property type="entry name" value="Flavin_mOase-like"/>
</dbReference>
<keyword evidence="6" id="KW-1185">Reference proteome</keyword>
<organism evidence="5 6">
    <name type="scientific">Myriangium duriaei CBS 260.36</name>
    <dbReference type="NCBI Taxonomy" id="1168546"/>
    <lineage>
        <taxon>Eukaryota</taxon>
        <taxon>Fungi</taxon>
        <taxon>Dikarya</taxon>
        <taxon>Ascomycota</taxon>
        <taxon>Pezizomycotina</taxon>
        <taxon>Dothideomycetes</taxon>
        <taxon>Dothideomycetidae</taxon>
        <taxon>Myriangiales</taxon>
        <taxon>Myriangiaceae</taxon>
        <taxon>Myriangium</taxon>
    </lineage>
</organism>
<dbReference type="PANTHER" id="PTHR42877">
    <property type="entry name" value="L-ORNITHINE N(5)-MONOOXYGENASE-RELATED"/>
    <property type="match status" value="1"/>
</dbReference>
<dbReference type="PANTHER" id="PTHR42877:SF1">
    <property type="entry name" value="FAD-BINDING MONOOXYGENASE STCW"/>
    <property type="match status" value="1"/>
</dbReference>
<dbReference type="GO" id="GO:0050661">
    <property type="term" value="F:NADP binding"/>
    <property type="evidence" value="ECO:0007669"/>
    <property type="project" value="InterPro"/>
</dbReference>
<keyword evidence="4" id="KW-0560">Oxidoreductase</keyword>
<gene>
    <name evidence="5" type="ORF">K461DRAFT_289187</name>
</gene>
<comment type="similarity">
    <text evidence="1">Belongs to the FAD-binding monooxygenase family.</text>
</comment>
<dbReference type="SUPFAM" id="SSF51905">
    <property type="entry name" value="FAD/NAD(P)-binding domain"/>
    <property type="match status" value="2"/>
</dbReference>
<comment type="caution">
    <text evidence="5">The sequence shown here is derived from an EMBL/GenBank/DDBJ whole genome shotgun (WGS) entry which is preliminary data.</text>
</comment>
<proteinExistence type="inferred from homology"/>
<accession>A0A9P4JB66</accession>
<name>A0A9P4JB66_9PEZI</name>
<evidence type="ECO:0000256" key="1">
    <source>
        <dbReference type="ARBA" id="ARBA00010139"/>
    </source>
</evidence>
<dbReference type="InterPro" id="IPR036188">
    <property type="entry name" value="FAD/NAD-bd_sf"/>
</dbReference>
<dbReference type="EMBL" id="ML996081">
    <property type="protein sequence ID" value="KAF2156812.1"/>
    <property type="molecule type" value="Genomic_DNA"/>
</dbReference>
<evidence type="ECO:0000313" key="5">
    <source>
        <dbReference type="EMBL" id="KAF2156812.1"/>
    </source>
</evidence>
<keyword evidence="2" id="KW-0285">Flavoprotein</keyword>
<dbReference type="GO" id="GO:0004499">
    <property type="term" value="F:N,N-dimethylaniline monooxygenase activity"/>
    <property type="evidence" value="ECO:0007669"/>
    <property type="project" value="InterPro"/>
</dbReference>
<dbReference type="GO" id="GO:0050660">
    <property type="term" value="F:flavin adenine dinucleotide binding"/>
    <property type="evidence" value="ECO:0007669"/>
    <property type="project" value="InterPro"/>
</dbReference>
<dbReference type="OrthoDB" id="74360at2759"/>
<evidence type="ECO:0000256" key="2">
    <source>
        <dbReference type="ARBA" id="ARBA00022630"/>
    </source>
</evidence>
<dbReference type="Gene3D" id="3.50.50.60">
    <property type="entry name" value="FAD/NAD(P)-binding domain"/>
    <property type="match status" value="2"/>
</dbReference>
<dbReference type="AlphaFoldDB" id="A0A9P4JB66"/>
<sequence>MAPDLNSIKDQGKVDYTTFGTDGYHVPNIDPANRPLRVITIGAGVSGIMNAYMIQKDFLDASLPHNPDNGPPPKSTVEHIVYEKNHDIGGTWLENRYPGCACDIPSHAYTFNFALNPDWPRFFSYSPDIWKYLDRVCEVFDLRKFMQFDTEVVGCEWDDDKGEWRVRLRRGEVEFEDYCHLLLHATGILNNFKWPDIPGLKDKFKGKVLHTARWDEKYQEDEWKNDRVAVIGSGASSIQTVPTMQKTAKHLDVFVRTAVWFVSIADNFGQNHQYSDEDRENFRREPAELVKHAKFIEDKVNGLWGSFYSGSEMQSATQKLFRDRMREWIKDDRLLEGFTPKWGLGCRRITPGDPYMLAIQEDNVDVHFTAVKECTEEGVVGEDGVERKVDTIVCATGFDVSYKPRFPIIGNGGLDLKDKWSKCPEGYLGLAIPDMPNFITYIGPTWPVENGSVMGPLKNVCQYAMQVIRKMQNEQIKSWVPRQDITDQFNQHAQEWIKHTVWKEECRSWYKNNETGRVNAVWPGSSLQCMQVIESPRWEDFEIKYQNQNPWAHLGMGFTLENKAGMGHAEVSPYLSVDQIDPKWRAAVMGQRHDSMLVDESKRPAYTML</sequence>
<keyword evidence="3" id="KW-0274">FAD</keyword>
<protein>
    <submittedName>
        <fullName evidence="5">FAD/NAD(P)-binding domain-containing protein</fullName>
    </submittedName>
</protein>
<evidence type="ECO:0000313" key="6">
    <source>
        <dbReference type="Proteomes" id="UP000799439"/>
    </source>
</evidence>
<dbReference type="InterPro" id="IPR051209">
    <property type="entry name" value="FAD-bind_Monooxygenase_sf"/>
</dbReference>
<evidence type="ECO:0000256" key="4">
    <source>
        <dbReference type="ARBA" id="ARBA00023002"/>
    </source>
</evidence>
<dbReference type="Pfam" id="PF00743">
    <property type="entry name" value="FMO-like"/>
    <property type="match status" value="1"/>
</dbReference>